<accession>A0A0K2TTC9</accession>
<feature type="non-terminal residue" evidence="1">
    <location>
        <position position="1"/>
    </location>
</feature>
<dbReference type="EMBL" id="HACA01011541">
    <property type="protein sequence ID" value="CDW28902.1"/>
    <property type="molecule type" value="Transcribed_RNA"/>
</dbReference>
<proteinExistence type="predicted"/>
<evidence type="ECO:0000313" key="1">
    <source>
        <dbReference type="EMBL" id="CDW28902.1"/>
    </source>
</evidence>
<name>A0A0K2TTC9_LEPSM</name>
<dbReference type="AlphaFoldDB" id="A0A0K2TTC9"/>
<protein>
    <submittedName>
        <fullName evidence="1">Uncharacterized protein</fullName>
    </submittedName>
</protein>
<organism evidence="1">
    <name type="scientific">Lepeophtheirus salmonis</name>
    <name type="common">Salmon louse</name>
    <name type="synonym">Caligus salmonis</name>
    <dbReference type="NCBI Taxonomy" id="72036"/>
    <lineage>
        <taxon>Eukaryota</taxon>
        <taxon>Metazoa</taxon>
        <taxon>Ecdysozoa</taxon>
        <taxon>Arthropoda</taxon>
        <taxon>Crustacea</taxon>
        <taxon>Multicrustacea</taxon>
        <taxon>Hexanauplia</taxon>
        <taxon>Copepoda</taxon>
        <taxon>Siphonostomatoida</taxon>
        <taxon>Caligidae</taxon>
        <taxon>Lepeophtheirus</taxon>
    </lineage>
</organism>
<sequence length="77" mass="8292">GVFEGAGIRTVGWGWAKVSKKTLTTGRWVSFIVGVKSGILTLTRLFQVTFLSLSGQSCLKPQDLLYGLEGIGLNYGL</sequence>
<reference evidence="1" key="1">
    <citation type="submission" date="2014-05" db="EMBL/GenBank/DDBJ databases">
        <authorList>
            <person name="Chronopoulou M."/>
        </authorList>
    </citation>
    <scope>NUCLEOTIDE SEQUENCE</scope>
    <source>
        <tissue evidence="1">Whole organism</tissue>
    </source>
</reference>